<dbReference type="EMBL" id="JBHSBY010000071">
    <property type="protein sequence ID" value="MFC4196854.1"/>
    <property type="molecule type" value="Genomic_DNA"/>
</dbReference>
<dbReference type="RefSeq" id="WP_378960194.1">
    <property type="nucleotide sequence ID" value="NZ_JBHRXC010000016.1"/>
</dbReference>
<accession>A0ABV8NMG8</accession>
<dbReference type="SUPFAM" id="SSF51735">
    <property type="entry name" value="NAD(P)-binding Rossmann-fold domains"/>
    <property type="match status" value="1"/>
</dbReference>
<dbReference type="PANTHER" id="PTHR43976:SF9">
    <property type="entry name" value="OXIDOREDUCTASE"/>
    <property type="match status" value="1"/>
</dbReference>
<comment type="similarity">
    <text evidence="1">Belongs to the short-chain dehydrogenases/reductases (SDR) family.</text>
</comment>
<evidence type="ECO:0000313" key="3">
    <source>
        <dbReference type="Proteomes" id="UP001595792"/>
    </source>
</evidence>
<sequence length="284" mass="30906">MSKVIVITGTSSGFGKLTALTLAADGHAVVATMRDTEGKNKDVADELAKADNIEVVEMDVAQSLSVDTAFGYILKKYGSVDVLINNAGVTGFGVAEGYSIEGYKKMFEINFYGPVRTYQAVLPSMRAARQGLVINLSTGASGFAVPYMVPYMASKFALETFIEGIDSELRDFNIENVSVPCGVYPTGMGEKGGFNADREDIPAGYPDFEQRLGDLGKTFYSKVEEFKMDPQTIADGIKALVDMEKGARPLRYPLDAIAQGTDQEFITAKRKIKRKWASKYGMDI</sequence>
<dbReference type="Pfam" id="PF00106">
    <property type="entry name" value="adh_short"/>
    <property type="match status" value="1"/>
</dbReference>
<name>A0ABV8NMG8_9SPHI</name>
<dbReference type="InterPro" id="IPR051911">
    <property type="entry name" value="SDR_oxidoreductase"/>
</dbReference>
<protein>
    <submittedName>
        <fullName evidence="2">SDR family oxidoreductase</fullName>
        <ecNumber evidence="2">1.1.-.-</ecNumber>
    </submittedName>
</protein>
<dbReference type="PRINTS" id="PR00081">
    <property type="entry name" value="GDHRDH"/>
</dbReference>
<proteinExistence type="inferred from homology"/>
<dbReference type="Gene3D" id="3.40.50.720">
    <property type="entry name" value="NAD(P)-binding Rossmann-like Domain"/>
    <property type="match status" value="1"/>
</dbReference>
<dbReference type="CDD" id="cd05374">
    <property type="entry name" value="17beta-HSD-like_SDR_c"/>
    <property type="match status" value="1"/>
</dbReference>
<gene>
    <name evidence="2" type="ORF">ACFOUY_09105</name>
</gene>
<dbReference type="GO" id="GO:0016491">
    <property type="term" value="F:oxidoreductase activity"/>
    <property type="evidence" value="ECO:0007669"/>
    <property type="project" value="UniProtKB-KW"/>
</dbReference>
<dbReference type="InterPro" id="IPR002347">
    <property type="entry name" value="SDR_fam"/>
</dbReference>
<keyword evidence="3" id="KW-1185">Reference proteome</keyword>
<dbReference type="PANTHER" id="PTHR43976">
    <property type="entry name" value="SHORT CHAIN DEHYDROGENASE"/>
    <property type="match status" value="1"/>
</dbReference>
<keyword evidence="2" id="KW-0560">Oxidoreductase</keyword>
<evidence type="ECO:0000313" key="2">
    <source>
        <dbReference type="EMBL" id="MFC4196854.1"/>
    </source>
</evidence>
<organism evidence="2 3">
    <name type="scientific">Pedobacter jamesrossensis</name>
    <dbReference type="NCBI Taxonomy" id="1908238"/>
    <lineage>
        <taxon>Bacteria</taxon>
        <taxon>Pseudomonadati</taxon>
        <taxon>Bacteroidota</taxon>
        <taxon>Sphingobacteriia</taxon>
        <taxon>Sphingobacteriales</taxon>
        <taxon>Sphingobacteriaceae</taxon>
        <taxon>Pedobacter</taxon>
    </lineage>
</organism>
<dbReference type="PRINTS" id="PR00080">
    <property type="entry name" value="SDRFAMILY"/>
</dbReference>
<dbReference type="EC" id="1.1.-.-" evidence="2"/>
<dbReference type="InterPro" id="IPR036291">
    <property type="entry name" value="NAD(P)-bd_dom_sf"/>
</dbReference>
<evidence type="ECO:0000256" key="1">
    <source>
        <dbReference type="RuleBase" id="RU000363"/>
    </source>
</evidence>
<dbReference type="Proteomes" id="UP001595792">
    <property type="component" value="Unassembled WGS sequence"/>
</dbReference>
<comment type="caution">
    <text evidence="2">The sequence shown here is derived from an EMBL/GenBank/DDBJ whole genome shotgun (WGS) entry which is preliminary data.</text>
</comment>
<reference evidence="3" key="1">
    <citation type="journal article" date="2019" name="Int. J. Syst. Evol. Microbiol.">
        <title>The Global Catalogue of Microorganisms (GCM) 10K type strain sequencing project: providing services to taxonomists for standard genome sequencing and annotation.</title>
        <authorList>
            <consortium name="The Broad Institute Genomics Platform"/>
            <consortium name="The Broad Institute Genome Sequencing Center for Infectious Disease"/>
            <person name="Wu L."/>
            <person name="Ma J."/>
        </authorList>
    </citation>
    <scope>NUCLEOTIDE SEQUENCE [LARGE SCALE GENOMIC DNA]</scope>
    <source>
        <strain evidence="3">CCM 8689</strain>
    </source>
</reference>